<dbReference type="Proteomes" id="UP000199564">
    <property type="component" value="Unassembled WGS sequence"/>
</dbReference>
<dbReference type="EMBL" id="FOVW01000002">
    <property type="protein sequence ID" value="SFN78049.1"/>
    <property type="molecule type" value="Genomic_DNA"/>
</dbReference>
<keyword evidence="2" id="KW-1185">Reference proteome</keyword>
<sequence>MRKGFFFFFFFGSIQLTFAQMDPLTQVHGASNQALGNIRVHHSNVWSIFNNVGALDRISNSEILGVGFDHRYGLKELTTLNLAGAFRSQKGTFGIGISRFGGKLFNQQTFNLGYSNTLGIASIGIKAEWFQTQIENFGSAGSLLISLGGVAELSPNLFLGAHISNINRGKISQDSESRLPTAVQMGLEYRPLESLNLFFEVEKDIQIQPITKVGIAYTLQEFLVLRSGVNTNPSRLFFGLGVLPGKIQFDYSYGQNSALGSTHHLSLGYQLRD</sequence>
<dbReference type="RefSeq" id="WP_091649797.1">
    <property type="nucleotide sequence ID" value="NZ_FOVW01000002.1"/>
</dbReference>
<gene>
    <name evidence="1" type="ORF">SAMN04488519_10232</name>
</gene>
<evidence type="ECO:0000313" key="1">
    <source>
        <dbReference type="EMBL" id="SFN78049.1"/>
    </source>
</evidence>
<dbReference type="AlphaFoldDB" id="A0A1I5BTG0"/>
<dbReference type="STRING" id="226506.SAMN04488519_10232"/>
<reference evidence="2" key="1">
    <citation type="submission" date="2016-10" db="EMBL/GenBank/DDBJ databases">
        <authorList>
            <person name="Varghese N."/>
            <person name="Submissions S."/>
        </authorList>
    </citation>
    <scope>NUCLEOTIDE SEQUENCE [LARGE SCALE GENOMIC DNA]</scope>
    <source>
        <strain evidence="2">DSM 15282</strain>
    </source>
</reference>
<organism evidence="1 2">
    <name type="scientific">Algoriphagus ornithinivorans</name>
    <dbReference type="NCBI Taxonomy" id="226506"/>
    <lineage>
        <taxon>Bacteria</taxon>
        <taxon>Pseudomonadati</taxon>
        <taxon>Bacteroidota</taxon>
        <taxon>Cytophagia</taxon>
        <taxon>Cytophagales</taxon>
        <taxon>Cyclobacteriaceae</taxon>
        <taxon>Algoriphagus</taxon>
    </lineage>
</organism>
<evidence type="ECO:0000313" key="2">
    <source>
        <dbReference type="Proteomes" id="UP000199564"/>
    </source>
</evidence>
<name>A0A1I5BTG0_9BACT</name>
<proteinExistence type="predicted"/>
<protein>
    <recommendedName>
        <fullName evidence="3">Type IX secretion system membrane protein, PorP/SprF family</fullName>
    </recommendedName>
</protein>
<accession>A0A1I5BTG0</accession>
<evidence type="ECO:0008006" key="3">
    <source>
        <dbReference type="Google" id="ProtNLM"/>
    </source>
</evidence>